<proteinExistence type="predicted"/>
<keyword evidence="1" id="KW-1133">Transmembrane helix</keyword>
<sequence length="968" mass="106414">MDRAPIAILPRRQRGGITWPLPTLIAVVVVGAMLALGALLMWQGWHVARTALLQSAQESTQAMGRLVDEKVRRLMAPASASLNYLVSDPVMFAFDPGERLERAGTFVQILESIPFLSAAYVGYANGEFILVRPLRSDAVRASLEAPSDAAYLVQSIEHDVRGRKRTVWHFLNAERRQLLARTIPDTGFDPRRRPWYIDADQSPGESLTAPYIFFTTQNIGVTLSLASRDGQAVAGLDVDLTDLGEELKALRLTPNSEIAIVGADGNAYAYTDLERAYRRVGDSVRLSRLAELGVPALTALGAANAGPNQPVSLDVDGKPWFGIAMPLAAFPVGQLKLLMATPDSDLLAAIRAGLIRQAWLTAGIALVLLVLGWLVGHRLGRDLTVLARQAQRLSRFDFRRPEVRGSMIREIRQLEDVLGEVCTTIQNFLGTTETIGKEPGLDSMLEKVLQQTVASTACTRGAVYLLDPQERGLELAAVARPDRRGAPDAPLPEHLDVAALAPGGGALVPPPAEMGQLLLPLASRQAAPLGLLLLEHPLDVPHDGAEFRAFAERLSGALSSAIETRRLIEAQRKLLDGFVRLVADAVDAKSPYTGGHCRRVPELATMIVDRMTRETDGPFKDFRLSEDERYAFHLGAWLHDCGKVTSPEHVIDKATKLEAIHNRIHEVRTRFEVLWRDAEIAHLSRLAAGADRALSEAELAAEQAALRDDFAFVASANMGGEFMTDEAVARIARIAGRTWLRHFDDRLGLSREEERRVAGLPAAPLPAVETLLADRPSDIIMWPGRLPPVRRDDPANVYGFDMALPPHRENRGELHNLSIRRGTLTDEERFLVNDHVVQTYAMLKSLPWPGHLARVPEIAATHHERMDGAGYPRRLDASALSVEERVMALADVFEALTAADRPYKPAKRLSEALRIMAFMCKEGHLDPRVFGYFLRSGIWQVYAERFLRPDQRDAADVDALAALAGVPA</sequence>
<feature type="transmembrane region" description="Helical" evidence="1">
    <location>
        <begin position="21"/>
        <end position="45"/>
    </location>
</feature>
<dbReference type="PANTHER" id="PTHR45228:SF5">
    <property type="entry name" value="CYCLIC DI-GMP PHOSPHODIESTERASE VC_1348-RELATED"/>
    <property type="match status" value="1"/>
</dbReference>
<dbReference type="RefSeq" id="WP_121623287.1">
    <property type="nucleotide sequence ID" value="NZ_JACIIW010000005.1"/>
</dbReference>
<dbReference type="InterPro" id="IPR052020">
    <property type="entry name" value="Cyclic_di-GMP/3'3'-cGAMP_PDE"/>
</dbReference>
<dbReference type="AlphaFoldDB" id="A0A3L7AFC0"/>
<accession>A0A3L7AFC0</accession>
<feature type="domain" description="HD-GYP" evidence="2">
    <location>
        <begin position="736"/>
        <end position="949"/>
    </location>
</feature>
<name>A0A3L7AFC0_9HYPH</name>
<dbReference type="CDD" id="cd00077">
    <property type="entry name" value="HDc"/>
    <property type="match status" value="1"/>
</dbReference>
<dbReference type="GO" id="GO:0008081">
    <property type="term" value="F:phosphoric diester hydrolase activity"/>
    <property type="evidence" value="ECO:0007669"/>
    <property type="project" value="UniProtKB-ARBA"/>
</dbReference>
<dbReference type="InterPro" id="IPR029151">
    <property type="entry name" value="Sensor-like_sf"/>
</dbReference>
<dbReference type="SUPFAM" id="SSF55781">
    <property type="entry name" value="GAF domain-like"/>
    <property type="match status" value="1"/>
</dbReference>
<keyword evidence="1" id="KW-0812">Transmembrane</keyword>
<dbReference type="InterPro" id="IPR003607">
    <property type="entry name" value="HD/PDEase_dom"/>
</dbReference>
<dbReference type="InterPro" id="IPR037522">
    <property type="entry name" value="HD_GYP_dom"/>
</dbReference>
<dbReference type="OrthoDB" id="9802066at2"/>
<keyword evidence="1" id="KW-0472">Membrane</keyword>
<evidence type="ECO:0000313" key="3">
    <source>
        <dbReference type="EMBL" id="RLP78694.1"/>
    </source>
</evidence>
<dbReference type="SUPFAM" id="SSF109604">
    <property type="entry name" value="HD-domain/PDEase-like"/>
    <property type="match status" value="2"/>
</dbReference>
<protein>
    <submittedName>
        <fullName evidence="3">Phosphohydrolase</fullName>
    </submittedName>
</protein>
<dbReference type="PANTHER" id="PTHR45228">
    <property type="entry name" value="CYCLIC DI-GMP PHOSPHODIESTERASE TM_0186-RELATED"/>
    <property type="match status" value="1"/>
</dbReference>
<dbReference type="PROSITE" id="PS51832">
    <property type="entry name" value="HD_GYP"/>
    <property type="match status" value="1"/>
</dbReference>
<evidence type="ECO:0000256" key="1">
    <source>
        <dbReference type="SAM" id="Phobius"/>
    </source>
</evidence>
<dbReference type="Pfam" id="PF13487">
    <property type="entry name" value="HD_5"/>
    <property type="match status" value="1"/>
</dbReference>
<dbReference type="Gene3D" id="3.30.450.20">
    <property type="entry name" value="PAS domain"/>
    <property type="match status" value="2"/>
</dbReference>
<comment type="caution">
    <text evidence="3">The sequence shown here is derived from an EMBL/GenBank/DDBJ whole genome shotgun (WGS) entry which is preliminary data.</text>
</comment>
<dbReference type="EMBL" id="RCTF01000007">
    <property type="protein sequence ID" value="RLP78694.1"/>
    <property type="molecule type" value="Genomic_DNA"/>
</dbReference>
<organism evidence="3 4">
    <name type="scientific">Xanthobacter tagetidis</name>
    <dbReference type="NCBI Taxonomy" id="60216"/>
    <lineage>
        <taxon>Bacteria</taxon>
        <taxon>Pseudomonadati</taxon>
        <taxon>Pseudomonadota</taxon>
        <taxon>Alphaproteobacteria</taxon>
        <taxon>Hyphomicrobiales</taxon>
        <taxon>Xanthobacteraceae</taxon>
        <taxon>Xanthobacter</taxon>
    </lineage>
</organism>
<keyword evidence="3" id="KW-0378">Hydrolase</keyword>
<evidence type="ECO:0000313" key="4">
    <source>
        <dbReference type="Proteomes" id="UP000269692"/>
    </source>
</evidence>
<keyword evidence="4" id="KW-1185">Reference proteome</keyword>
<reference evidence="3 4" key="1">
    <citation type="submission" date="2018-10" db="EMBL/GenBank/DDBJ databases">
        <title>Xanthobacter tagetidis genome sequencing and assembly.</title>
        <authorList>
            <person name="Maclea K.S."/>
            <person name="Goen A.E."/>
            <person name="Fatima S.A."/>
        </authorList>
    </citation>
    <scope>NUCLEOTIDE SEQUENCE [LARGE SCALE GENOMIC DNA]</scope>
    <source>
        <strain evidence="3 4">ATCC 700314</strain>
    </source>
</reference>
<dbReference type="SUPFAM" id="SSF103190">
    <property type="entry name" value="Sensory domain-like"/>
    <property type="match status" value="1"/>
</dbReference>
<evidence type="ECO:0000259" key="2">
    <source>
        <dbReference type="PROSITE" id="PS51832"/>
    </source>
</evidence>
<dbReference type="Proteomes" id="UP000269692">
    <property type="component" value="Unassembled WGS sequence"/>
</dbReference>
<gene>
    <name evidence="3" type="ORF">D9R14_10550</name>
</gene>
<dbReference type="Gene3D" id="1.10.3210.10">
    <property type="entry name" value="Hypothetical protein af1432"/>
    <property type="match status" value="2"/>
</dbReference>